<dbReference type="RefSeq" id="WP_054584886.1">
    <property type="nucleotide sequence ID" value="NZ_LGUC01000002.1"/>
</dbReference>
<dbReference type="PANTHER" id="PTHR10443">
    <property type="entry name" value="MICROSOMAL DIPEPTIDASE"/>
    <property type="match status" value="1"/>
</dbReference>
<dbReference type="AlphaFoldDB" id="A0A0P7GKL6"/>
<dbReference type="InterPro" id="IPR032466">
    <property type="entry name" value="Metal_Hydrolase"/>
</dbReference>
<gene>
    <name evidence="1" type="ORF">SY89_03338</name>
</gene>
<protein>
    <submittedName>
        <fullName evidence="1">Membrane dipeptidase (Peptidase family M19)</fullName>
    </submittedName>
</protein>
<dbReference type="SUPFAM" id="SSF51556">
    <property type="entry name" value="Metallo-dependent hydrolases"/>
    <property type="match status" value="1"/>
</dbReference>
<proteinExistence type="predicted"/>
<evidence type="ECO:0000313" key="1">
    <source>
        <dbReference type="EMBL" id="KPN29104.1"/>
    </source>
</evidence>
<keyword evidence="2" id="KW-1185">Reference proteome</keyword>
<organism evidence="1 2">
    <name type="scientific">Halolamina pelagica</name>
    <dbReference type="NCBI Taxonomy" id="699431"/>
    <lineage>
        <taxon>Archaea</taxon>
        <taxon>Methanobacteriati</taxon>
        <taxon>Methanobacteriota</taxon>
        <taxon>Stenosarchaea group</taxon>
        <taxon>Halobacteria</taxon>
        <taxon>Halobacteriales</taxon>
        <taxon>Haloferacaceae</taxon>
    </lineage>
</organism>
<dbReference type="PANTHER" id="PTHR10443:SF12">
    <property type="entry name" value="DIPEPTIDASE"/>
    <property type="match status" value="1"/>
</dbReference>
<comment type="caution">
    <text evidence="1">The sequence shown here is derived from an EMBL/GenBank/DDBJ whole genome shotgun (WGS) entry which is preliminary data.</text>
</comment>
<dbReference type="Pfam" id="PF01244">
    <property type="entry name" value="Peptidase_M19"/>
    <property type="match status" value="1"/>
</dbReference>
<dbReference type="Gene3D" id="3.20.20.140">
    <property type="entry name" value="Metal-dependent hydrolases"/>
    <property type="match status" value="1"/>
</dbReference>
<name>A0A0P7GKL6_9EURY</name>
<dbReference type="EMBL" id="LGUC01000002">
    <property type="protein sequence ID" value="KPN29104.1"/>
    <property type="molecule type" value="Genomic_DNA"/>
</dbReference>
<dbReference type="OrthoDB" id="26221at2157"/>
<dbReference type="Proteomes" id="UP000050535">
    <property type="component" value="Unassembled WGS sequence"/>
</dbReference>
<dbReference type="GO" id="GO:0070573">
    <property type="term" value="F:metallodipeptidase activity"/>
    <property type="evidence" value="ECO:0007669"/>
    <property type="project" value="InterPro"/>
</dbReference>
<dbReference type="GO" id="GO:0006508">
    <property type="term" value="P:proteolysis"/>
    <property type="evidence" value="ECO:0007669"/>
    <property type="project" value="InterPro"/>
</dbReference>
<sequence>MGTDKQYQGYEPFDYLDAGEDYDQFETQRGPHYFDDPYEIPLGEQAAARADRLSAAETIISLHEHAFYFPKNIEEIDDYCRQGRAMTAYDALAASNLDAVFDWHLDGVLRMHSKNGWKFSEVVHDLGIRAADIAKQEFVTRAGDVDDIRQAHENGQVAIVPSIEGCMMIENELDRLDVLYGLGVRALGITYSESNALGTGINDEDSDGGLTSFGEDAVERMNKLGILIDPSHASRQTTLDTCEASDDPVMLSHNGARALLDITRLDADEVLEAVADTGGVIGIQSAPHNVASPDHPKHTIESVMDHFEYVKDLVGIDHVSFGPDTLYGDHVGLHKYMGKNYDKYPDWQDIEFDYVEGMENPTEAWHNIVRWLVREGYTDEEIRKVTGGNTLRVLETVW</sequence>
<evidence type="ECO:0000313" key="2">
    <source>
        <dbReference type="Proteomes" id="UP000050535"/>
    </source>
</evidence>
<accession>A0A0P7GKL6</accession>
<dbReference type="PATRIC" id="fig|699431.3.peg.3427"/>
<dbReference type="InterPro" id="IPR008257">
    <property type="entry name" value="Pept_M19"/>
</dbReference>
<dbReference type="PROSITE" id="PS51365">
    <property type="entry name" value="RENAL_DIPEPTIDASE_2"/>
    <property type="match status" value="1"/>
</dbReference>
<reference evidence="2" key="1">
    <citation type="submission" date="2013-11" db="EMBL/GenBank/DDBJ databases">
        <authorList>
            <person name="Hoang H.T."/>
            <person name="Killian M.L."/>
            <person name="Madson D.M."/>
            <person name="Arruda P.H.E."/>
            <person name="Sun D."/>
            <person name="Schwartz K.J."/>
            <person name="Yoon K."/>
        </authorList>
    </citation>
    <scope>NUCLEOTIDE SEQUENCE [LARGE SCALE GENOMIC DNA]</scope>
    <source>
        <strain evidence="2">CDK2</strain>
    </source>
</reference>